<gene>
    <name evidence="2" type="ORF">FA14DRAFT_115618</name>
</gene>
<feature type="domain" description="Beta-glucuronidase C-terminal" evidence="1">
    <location>
        <begin position="379"/>
        <end position="478"/>
    </location>
</feature>
<evidence type="ECO:0000313" key="2">
    <source>
        <dbReference type="EMBL" id="PWN36622.1"/>
    </source>
</evidence>
<dbReference type="InterPro" id="IPR052974">
    <property type="entry name" value="GH79_Enzymes"/>
</dbReference>
<dbReference type="PANTHER" id="PTHR36183">
    <property type="entry name" value="BETA-GLUCURONIDASE"/>
    <property type="match status" value="1"/>
</dbReference>
<dbReference type="STRING" id="1280837.A0A316VGA9"/>
<sequence length="516" mass="55469">VVAGIPVPANLLGLSLELSVANDFVGDKIGEPAYQLLNYLNSIRLRAGRGALLRIGGNTQDTAIFNQSFTGILQKSGGGFSNGVPITPSLEYGNLIFELIDQVATAVDSEVIWGVNMVNYTAPFTVPMVKEARDALGDSLSFYLVGNEPDRYEYTGRRPANYTIADYLSEWGDLTERITAADYADNPKQFAAPSVCCNWQTQEVLNAGMLSNYSDRLAAITAIQYPQSRCSSTAPYTADGYMNQTNINAFCTYDADAVQTAVNSGIPYVLVETNTASCIGIVDVSDTFTAAIWSVNMALQFGYRNHSGVLLHSGGQSTIYNTFTPPAYNSSNRIVSAKAWKTGPIFYSTLVVAEALHPSDGKASVTISDQLIQSDVLAAYNVYENGQIAKQVFINMINDPSGANNFNVQFPQPSNQPASVAYKLLVAPTLAEKENITWAGQSFGWWSEGILEGTETVLQAPCNNGQCTLSVPAPGVALAFINQASQPEATITSTAFHPVGTQNPQIVLDSNGERGR</sequence>
<dbReference type="RefSeq" id="XP_025356924.1">
    <property type="nucleotide sequence ID" value="XM_025496117.1"/>
</dbReference>
<dbReference type="Pfam" id="PF16862">
    <property type="entry name" value="Glyco_hydro_79C"/>
    <property type="match status" value="1"/>
</dbReference>
<feature type="non-terminal residue" evidence="2">
    <location>
        <position position="1"/>
    </location>
</feature>
<keyword evidence="3" id="KW-1185">Reference proteome</keyword>
<reference evidence="2 3" key="1">
    <citation type="journal article" date="2018" name="Mol. Biol. Evol.">
        <title>Broad Genomic Sampling Reveals a Smut Pathogenic Ancestry of the Fungal Clade Ustilaginomycotina.</title>
        <authorList>
            <person name="Kijpornyongpan T."/>
            <person name="Mondo S.J."/>
            <person name="Barry K."/>
            <person name="Sandor L."/>
            <person name="Lee J."/>
            <person name="Lipzen A."/>
            <person name="Pangilinan J."/>
            <person name="LaButti K."/>
            <person name="Hainaut M."/>
            <person name="Henrissat B."/>
            <person name="Grigoriev I.V."/>
            <person name="Spatafora J.W."/>
            <person name="Aime M.C."/>
        </authorList>
    </citation>
    <scope>NUCLEOTIDE SEQUENCE [LARGE SCALE GENOMIC DNA]</scope>
    <source>
        <strain evidence="2 3">MCA 3882</strain>
    </source>
</reference>
<feature type="non-terminal residue" evidence="2">
    <location>
        <position position="516"/>
    </location>
</feature>
<evidence type="ECO:0000313" key="3">
    <source>
        <dbReference type="Proteomes" id="UP000245771"/>
    </source>
</evidence>
<dbReference type="OrthoDB" id="2796951at2759"/>
<protein>
    <recommendedName>
        <fullName evidence="1">Beta-glucuronidase C-terminal domain-containing protein</fullName>
    </recommendedName>
</protein>
<dbReference type="AlphaFoldDB" id="A0A316VGA9"/>
<dbReference type="InterPro" id="IPR017853">
    <property type="entry name" value="GH"/>
</dbReference>
<dbReference type="Gene3D" id="3.20.20.80">
    <property type="entry name" value="Glycosidases"/>
    <property type="match status" value="1"/>
</dbReference>
<dbReference type="PANTHER" id="PTHR36183:SF2">
    <property type="entry name" value="BETA-GLUCURONIDASE C-TERMINAL DOMAIN-CONTAINING PROTEIN"/>
    <property type="match status" value="1"/>
</dbReference>
<dbReference type="SUPFAM" id="SSF51445">
    <property type="entry name" value="(Trans)glycosidases"/>
    <property type="match status" value="1"/>
</dbReference>
<dbReference type="InParanoid" id="A0A316VGA9"/>
<organism evidence="2 3">
    <name type="scientific">Meira miltonrushii</name>
    <dbReference type="NCBI Taxonomy" id="1280837"/>
    <lineage>
        <taxon>Eukaryota</taxon>
        <taxon>Fungi</taxon>
        <taxon>Dikarya</taxon>
        <taxon>Basidiomycota</taxon>
        <taxon>Ustilaginomycotina</taxon>
        <taxon>Exobasidiomycetes</taxon>
        <taxon>Exobasidiales</taxon>
        <taxon>Brachybasidiaceae</taxon>
        <taxon>Meira</taxon>
    </lineage>
</organism>
<dbReference type="GeneID" id="37017898"/>
<name>A0A316VGA9_9BASI</name>
<accession>A0A316VGA9</accession>
<dbReference type="Proteomes" id="UP000245771">
    <property type="component" value="Unassembled WGS sequence"/>
</dbReference>
<dbReference type="InterPro" id="IPR031728">
    <property type="entry name" value="GlcAase_C"/>
</dbReference>
<proteinExistence type="predicted"/>
<dbReference type="EMBL" id="KZ819602">
    <property type="protein sequence ID" value="PWN36622.1"/>
    <property type="molecule type" value="Genomic_DNA"/>
</dbReference>
<evidence type="ECO:0000259" key="1">
    <source>
        <dbReference type="Pfam" id="PF16862"/>
    </source>
</evidence>